<proteinExistence type="predicted"/>
<gene>
    <name evidence="3" type="ORF">GCM10022409_16650</name>
</gene>
<dbReference type="EMBL" id="BAABDK010000013">
    <property type="protein sequence ID" value="GAA4033018.1"/>
    <property type="molecule type" value="Genomic_DNA"/>
</dbReference>
<evidence type="ECO:0000256" key="1">
    <source>
        <dbReference type="SAM" id="SignalP"/>
    </source>
</evidence>
<comment type="caution">
    <text evidence="3">The sequence shown here is derived from an EMBL/GenBank/DDBJ whole genome shotgun (WGS) entry which is preliminary data.</text>
</comment>
<evidence type="ECO:0000313" key="3">
    <source>
        <dbReference type="EMBL" id="GAA4033018.1"/>
    </source>
</evidence>
<accession>A0ABP7TY60</accession>
<evidence type="ECO:0000259" key="2">
    <source>
        <dbReference type="Pfam" id="PF18962"/>
    </source>
</evidence>
<organism evidence="3 4">
    <name type="scientific">Hymenobacter glaciei</name>
    <dbReference type="NCBI Taxonomy" id="877209"/>
    <lineage>
        <taxon>Bacteria</taxon>
        <taxon>Pseudomonadati</taxon>
        <taxon>Bacteroidota</taxon>
        <taxon>Cytophagia</taxon>
        <taxon>Cytophagales</taxon>
        <taxon>Hymenobacteraceae</taxon>
        <taxon>Hymenobacter</taxon>
    </lineage>
</organism>
<sequence length="412" mass="41577">MNIFLFHHHIFLIPTMKKLITLAALSTLAVNAQAQAPIAIDGQITPAEIVAGGYTLVGTYTGPRGFSPSATNQAGLLALYAAADANNIYFFLAGTLQNDATPATISNSFQILIGRPGVAGVPVGVQLPKPVAATAPAVNTSFQNFAPYLELPGDIGIGIKGNGVAAQYQVDGVVYTGGTTPAASATVLSGATGVAATGAVAAVTAQTGAFVVFNGTQVAYRTSTSLNTNPGFASNGQVPPANGLEVAISRASANIPAAGGALRVFALQNNADGGFVSTDFIPQSGSNTTNLGTNPDFRTIAGTQAATVNIGAGTGVTVLGTKAADANALALQVYPNPATSIATLDYNVGSRADNVNIMLTDLMGRNIKSLVDGLQPAGKQSTSVSTANVAAGTYLVRVQVGDKISTRKVVLL</sequence>
<feature type="domain" description="Secretion system C-terminal sorting" evidence="2">
    <location>
        <begin position="333"/>
        <end position="410"/>
    </location>
</feature>
<feature type="chain" id="PRO_5046415569" description="Secretion system C-terminal sorting domain-containing protein" evidence="1">
    <location>
        <begin position="35"/>
        <end position="412"/>
    </location>
</feature>
<reference evidence="4" key="1">
    <citation type="journal article" date="2019" name="Int. J. Syst. Evol. Microbiol.">
        <title>The Global Catalogue of Microorganisms (GCM) 10K type strain sequencing project: providing services to taxonomists for standard genome sequencing and annotation.</title>
        <authorList>
            <consortium name="The Broad Institute Genomics Platform"/>
            <consortium name="The Broad Institute Genome Sequencing Center for Infectious Disease"/>
            <person name="Wu L."/>
            <person name="Ma J."/>
        </authorList>
    </citation>
    <scope>NUCLEOTIDE SEQUENCE [LARGE SCALE GENOMIC DNA]</scope>
    <source>
        <strain evidence="4">JCM 17225</strain>
    </source>
</reference>
<keyword evidence="1" id="KW-0732">Signal</keyword>
<protein>
    <recommendedName>
        <fullName evidence="2">Secretion system C-terminal sorting domain-containing protein</fullName>
    </recommendedName>
</protein>
<dbReference type="NCBIfam" id="TIGR04183">
    <property type="entry name" value="Por_Secre_tail"/>
    <property type="match status" value="1"/>
</dbReference>
<dbReference type="Pfam" id="PF18962">
    <property type="entry name" value="Por_Secre_tail"/>
    <property type="match status" value="1"/>
</dbReference>
<dbReference type="Proteomes" id="UP001501469">
    <property type="component" value="Unassembled WGS sequence"/>
</dbReference>
<evidence type="ECO:0000313" key="4">
    <source>
        <dbReference type="Proteomes" id="UP001501469"/>
    </source>
</evidence>
<name>A0ABP7TY60_9BACT</name>
<feature type="signal peptide" evidence="1">
    <location>
        <begin position="1"/>
        <end position="34"/>
    </location>
</feature>
<dbReference type="InterPro" id="IPR026444">
    <property type="entry name" value="Secre_tail"/>
</dbReference>
<keyword evidence="4" id="KW-1185">Reference proteome</keyword>